<protein>
    <submittedName>
        <fullName evidence="1">Uncharacterized protein</fullName>
    </submittedName>
</protein>
<accession>A0A392T413</accession>
<proteinExistence type="predicted"/>
<dbReference type="AlphaFoldDB" id="A0A392T413"/>
<evidence type="ECO:0000313" key="1">
    <source>
        <dbReference type="EMBL" id="MCI55828.1"/>
    </source>
</evidence>
<feature type="non-terminal residue" evidence="1">
    <location>
        <position position="91"/>
    </location>
</feature>
<keyword evidence="2" id="KW-1185">Reference proteome</keyword>
<dbReference type="EMBL" id="LXQA010502380">
    <property type="protein sequence ID" value="MCI55828.1"/>
    <property type="molecule type" value="Genomic_DNA"/>
</dbReference>
<comment type="caution">
    <text evidence="1">The sequence shown here is derived from an EMBL/GenBank/DDBJ whole genome shotgun (WGS) entry which is preliminary data.</text>
</comment>
<reference evidence="1 2" key="1">
    <citation type="journal article" date="2018" name="Front. Plant Sci.">
        <title>Red Clover (Trifolium pratense) and Zigzag Clover (T. medium) - A Picture of Genomic Similarities and Differences.</title>
        <authorList>
            <person name="Dluhosova J."/>
            <person name="Istvanek J."/>
            <person name="Nedelnik J."/>
            <person name="Repkova J."/>
        </authorList>
    </citation>
    <scope>NUCLEOTIDE SEQUENCE [LARGE SCALE GENOMIC DNA]</scope>
    <source>
        <strain evidence="2">cv. 10/8</strain>
        <tissue evidence="1">Leaf</tissue>
    </source>
</reference>
<name>A0A392T413_9FABA</name>
<sequence length="91" mass="10139">MLRCHAVYAITRGELIRVGDLISRSIKRMITVADVYVGHPFVITTLCERLQVSTRDSDNIKDPVDPLGRKFFMKAHRDLQAAQTAVQAAAA</sequence>
<organism evidence="1 2">
    <name type="scientific">Trifolium medium</name>
    <dbReference type="NCBI Taxonomy" id="97028"/>
    <lineage>
        <taxon>Eukaryota</taxon>
        <taxon>Viridiplantae</taxon>
        <taxon>Streptophyta</taxon>
        <taxon>Embryophyta</taxon>
        <taxon>Tracheophyta</taxon>
        <taxon>Spermatophyta</taxon>
        <taxon>Magnoliopsida</taxon>
        <taxon>eudicotyledons</taxon>
        <taxon>Gunneridae</taxon>
        <taxon>Pentapetalae</taxon>
        <taxon>rosids</taxon>
        <taxon>fabids</taxon>
        <taxon>Fabales</taxon>
        <taxon>Fabaceae</taxon>
        <taxon>Papilionoideae</taxon>
        <taxon>50 kb inversion clade</taxon>
        <taxon>NPAAA clade</taxon>
        <taxon>Hologalegina</taxon>
        <taxon>IRL clade</taxon>
        <taxon>Trifolieae</taxon>
        <taxon>Trifolium</taxon>
    </lineage>
</organism>
<evidence type="ECO:0000313" key="2">
    <source>
        <dbReference type="Proteomes" id="UP000265520"/>
    </source>
</evidence>
<dbReference type="Proteomes" id="UP000265520">
    <property type="component" value="Unassembled WGS sequence"/>
</dbReference>